<gene>
    <name evidence="3" type="ORF">HZT40_20345</name>
</gene>
<feature type="domain" description="VWFA" evidence="2">
    <location>
        <begin position="64"/>
        <end position="243"/>
    </location>
</feature>
<dbReference type="PROSITE" id="PS50234">
    <property type="entry name" value="VWFA"/>
    <property type="match status" value="1"/>
</dbReference>
<feature type="compositionally biased region" description="Low complexity" evidence="1">
    <location>
        <begin position="25"/>
        <end position="36"/>
    </location>
</feature>
<proteinExistence type="predicted"/>
<dbReference type="KEGG" id="this:HZT40_20345"/>
<protein>
    <submittedName>
        <fullName evidence="3">VWA domain-containing protein</fullName>
    </submittedName>
</protein>
<dbReference type="InterPro" id="IPR002035">
    <property type="entry name" value="VWF_A"/>
</dbReference>
<evidence type="ECO:0000313" key="3">
    <source>
        <dbReference type="EMBL" id="QLQ33554.1"/>
    </source>
</evidence>
<dbReference type="SUPFAM" id="SSF53300">
    <property type="entry name" value="vWA-like"/>
    <property type="match status" value="1"/>
</dbReference>
<dbReference type="Pfam" id="PF00092">
    <property type="entry name" value="VWA"/>
    <property type="match status" value="1"/>
</dbReference>
<evidence type="ECO:0000256" key="1">
    <source>
        <dbReference type="SAM" id="MobiDB-lite"/>
    </source>
</evidence>
<feature type="compositionally biased region" description="Low complexity" evidence="1">
    <location>
        <begin position="1"/>
        <end position="10"/>
    </location>
</feature>
<feature type="compositionally biased region" description="Pro residues" evidence="1">
    <location>
        <begin position="251"/>
        <end position="282"/>
    </location>
</feature>
<sequence>MDQQSGRFAVAGGGRRRLPLVQQPAGQQQTADAARAAAHRNGGSASQPGATLFPVGGEATQHEKINLVFDASGSMNQKLDGVPKIDIARSVLKNVVAGWDGNTERGLLVYGHRKRGDCDDIEQVVPVGAANQQAFIAQADHLTAMGETPIAKALLMAAEDLQYTESKATVILVSDGKEECGGDPCAVAKQLKQRGIDFTAHVIGFAVKDQAAGEQLRCIAEATGGHYQAAQDREEFQSMLAAAQTGQATPAPKPPPTPATPPPSPPPASQPPDVPPATPPPAATGVLKVVSISSRTGQPLPADISVYRLDDQSAVPSVDAFALLGVNQAQAAERVAFRQGVTEASFTLKAGKYRVNVRSAEDRQTFDVTVNAGKTVSKRVAMQDPAPKPEPPPNPEPQQPEPQPNPEPQQPEPQPNPEPQQPEPQPNPEPQQPAAKPAMLLLNAVNKATGKAVDANFTVTQDKRQVASASGSSIRIGSLPAGEYRIAATSGRLLRGGASVTLTAGEQRQLTIPLTPIIITPPHIQLPEATQPEPEPPKPTTPIKPEVIRPEIIKPEVIRPEIIKPEVIRPEIIKPELLRPELLKPVTPLRPETLKPESPAPAPSAQPAPKEAAPQLDDVLKQKLQGELFKRLNQ</sequence>
<feature type="region of interest" description="Disordered" evidence="1">
    <location>
        <begin position="588"/>
        <end position="634"/>
    </location>
</feature>
<feature type="compositionally biased region" description="Pro residues" evidence="1">
    <location>
        <begin position="386"/>
        <end position="431"/>
    </location>
</feature>
<organism evidence="3 4">
    <name type="scientific">Candidatus Thiothrix singaporensis</name>
    <dbReference type="NCBI Taxonomy" id="2799669"/>
    <lineage>
        <taxon>Bacteria</taxon>
        <taxon>Pseudomonadati</taxon>
        <taxon>Pseudomonadota</taxon>
        <taxon>Gammaproteobacteria</taxon>
        <taxon>Thiotrichales</taxon>
        <taxon>Thiotrichaceae</taxon>
        <taxon>Thiothrix</taxon>
    </lineage>
</organism>
<dbReference type="AlphaFoldDB" id="A0A7L6AWI2"/>
<dbReference type="EMBL" id="CP059265">
    <property type="protein sequence ID" value="QLQ33554.1"/>
    <property type="molecule type" value="Genomic_DNA"/>
</dbReference>
<dbReference type="InterPro" id="IPR036465">
    <property type="entry name" value="vWFA_dom_sf"/>
</dbReference>
<feature type="region of interest" description="Disordered" evidence="1">
    <location>
        <begin position="1"/>
        <end position="51"/>
    </location>
</feature>
<evidence type="ECO:0000313" key="4">
    <source>
        <dbReference type="Proteomes" id="UP000510621"/>
    </source>
</evidence>
<reference evidence="3" key="1">
    <citation type="submission" date="2020-06" db="EMBL/GenBank/DDBJ databases">
        <title>Analysis procedures for assessing recovery of high quality, complete, closed genomes from Nanopore long read metagenome sequencing.</title>
        <authorList>
            <person name="Bessarab I."/>
            <person name="Arumugam K."/>
            <person name="Haryono M."/>
            <person name="Liu X."/>
            <person name="Roy S."/>
            <person name="Zuniga-Montanez R.E."/>
            <person name="Qiu G."/>
            <person name="Drautz-Moses D.I."/>
            <person name="Law Y.Y."/>
            <person name="Wuertz S."/>
            <person name="Lauro F.M."/>
            <person name="Huson D.H."/>
            <person name="Williams R.B."/>
        </authorList>
    </citation>
    <scope>NUCLEOTIDE SEQUENCE [LARGE SCALE GENOMIC DNA]</scope>
    <source>
        <strain evidence="3">SSD2</strain>
    </source>
</reference>
<accession>A0A7L6AWI2</accession>
<evidence type="ECO:0000259" key="2">
    <source>
        <dbReference type="PROSITE" id="PS50234"/>
    </source>
</evidence>
<dbReference type="SMART" id="SM00327">
    <property type="entry name" value="VWA"/>
    <property type="match status" value="1"/>
</dbReference>
<feature type="region of interest" description="Disordered" evidence="1">
    <location>
        <begin position="374"/>
        <end position="434"/>
    </location>
</feature>
<feature type="region of interest" description="Disordered" evidence="1">
    <location>
        <begin position="244"/>
        <end position="282"/>
    </location>
</feature>
<name>A0A7L6AWI2_9GAMM</name>
<dbReference type="Gene3D" id="3.40.50.410">
    <property type="entry name" value="von Willebrand factor, type A domain"/>
    <property type="match status" value="1"/>
</dbReference>
<dbReference type="Proteomes" id="UP000510621">
    <property type="component" value="Chromosome"/>
</dbReference>
<keyword evidence="4" id="KW-1185">Reference proteome</keyword>